<feature type="compositionally biased region" description="Low complexity" evidence="9">
    <location>
        <begin position="569"/>
        <end position="583"/>
    </location>
</feature>
<dbReference type="InterPro" id="IPR021661">
    <property type="entry name" value="Rap1_C"/>
</dbReference>
<reference evidence="12 13" key="1">
    <citation type="journal article" date="2018" name="IMA Fungus">
        <title>IMA Genome-F 9: Draft genome sequence of Annulohypoxylon stygium, Aspergillus mulundensis, Berkeleyomyces basicola (syn. Thielaviopsis basicola), Ceratocystis smalleyi, two Cercospora beticola strains, Coleophoma cylindrospora, Fusarium fracticaudum, Phialophora cf. hyalina, and Morchella septimelata.</title>
        <authorList>
            <person name="Wingfield B.D."/>
            <person name="Bills G.F."/>
            <person name="Dong Y."/>
            <person name="Huang W."/>
            <person name="Nel W.J."/>
            <person name="Swalarsk-Parry B.S."/>
            <person name="Vaghefi N."/>
            <person name="Wilken P.M."/>
            <person name="An Z."/>
            <person name="de Beer Z.W."/>
            <person name="De Vos L."/>
            <person name="Chen L."/>
            <person name="Duong T.A."/>
            <person name="Gao Y."/>
            <person name="Hammerbacher A."/>
            <person name="Kikkert J.R."/>
            <person name="Li Y."/>
            <person name="Li H."/>
            <person name="Li K."/>
            <person name="Li Q."/>
            <person name="Liu X."/>
            <person name="Ma X."/>
            <person name="Naidoo K."/>
            <person name="Pethybridge S.J."/>
            <person name="Sun J."/>
            <person name="Steenkamp E.T."/>
            <person name="van der Nest M.A."/>
            <person name="van Wyk S."/>
            <person name="Wingfield M.J."/>
            <person name="Xiong C."/>
            <person name="Yue Q."/>
            <person name="Zhang X."/>
        </authorList>
    </citation>
    <scope>NUCLEOTIDE SEQUENCE [LARGE SCALE GENOMIC DNA]</scope>
    <source>
        <strain evidence="12 13">BP5796</strain>
    </source>
</reference>
<comment type="function">
    <text evidence="8">Involved in the regulation of telomere length, clustering and has a specific role in telomere position effect (TPE).</text>
</comment>
<dbReference type="PANTHER" id="PTHR16466:SF6">
    <property type="entry name" value="TELOMERIC REPEAT-BINDING FACTOR 2-INTERACTING PROTEIN 1"/>
    <property type="match status" value="1"/>
</dbReference>
<dbReference type="Pfam" id="PF01388">
    <property type="entry name" value="ARID"/>
    <property type="match status" value="1"/>
</dbReference>
<dbReference type="SMART" id="SM00501">
    <property type="entry name" value="BRIGHT"/>
    <property type="match status" value="1"/>
</dbReference>
<comment type="subunit">
    <text evidence="8">Homodimer.</text>
</comment>
<keyword evidence="6" id="KW-0804">Transcription</keyword>
<keyword evidence="2 8" id="KW-0158">Chromosome</keyword>
<sequence>MAAVVYDGGSLDGGSLFRGLKFFIGQRVPLREHWVTSVKANGGEVVKLEKQADYLIADPLRPKQAIAGSLSYTFLENSLKSGELVDPDQHVIAVAEESKRPVGAGSSIPKRNTRTKFTKEDDEFLTKWVINAERKGMPTRGNELYQDLAAKNPRHTFQSWRDRWIKILEPRLGPAVFDEDDEEEEINEPSPITTRQPSSKPQSRPTSSDAPAVSTRHMKAPQTKESPISIIFTDEDTALLEEDYDDIINVADYNELNAWQAWADQYPVHTAQQWRNYFFEYVKPRYEEKVLLAAEKKTSDVAVDSEQPSQSDKFQQNEAPEPLHPTRIADSKITHITREENKDPALSDEIIFQTELSSFAQRFEAEVNFTPLISGRKISLFRLWQTVASEEFNGFDQVESLGQWPKVAGKLNFNNFQHSNAAHELKNCYETMLVDFEEFRERFKSKFSWYKEPSLTSSQENSLIQTQLMQTANQENDIEGVRADDQEDNDDDLDNPQGMQIAQSNSKKRRAGQESPTPSSRLHNKRQRMNKGKGKELEIPSTPEESYSFQDTGSKQKRSATEPARSLNSEVITVSSSVSPSSSKLGDEHEQVLPQSLSLNRRSRATLPLVEPETQDFRFANDEHEDPDTPSRREHAIGDLAEDSSTQSQTESQKALETQSFIEYWMGLGYAEEIVIQALVATSMETGSVGLFLEQLANGTGLPEDMESVWTKADDEALIHGSATDYRRLVSKHGSKRLATRRKFLAEWEE</sequence>
<evidence type="ECO:0000256" key="2">
    <source>
        <dbReference type="ARBA" id="ARBA00022454"/>
    </source>
</evidence>
<dbReference type="InterPro" id="IPR038104">
    <property type="entry name" value="Rap1_C_sf"/>
</dbReference>
<dbReference type="InterPro" id="IPR015010">
    <property type="entry name" value="TERF2IP_Myb"/>
</dbReference>
<evidence type="ECO:0000259" key="11">
    <source>
        <dbReference type="PROSITE" id="PS51011"/>
    </source>
</evidence>
<dbReference type="Pfam" id="PF08914">
    <property type="entry name" value="Myb_Rap1"/>
    <property type="match status" value="1"/>
</dbReference>
<evidence type="ECO:0000256" key="6">
    <source>
        <dbReference type="ARBA" id="ARBA00023163"/>
    </source>
</evidence>
<dbReference type="SMART" id="SM01014">
    <property type="entry name" value="ARID"/>
    <property type="match status" value="1"/>
</dbReference>
<dbReference type="GO" id="GO:0031848">
    <property type="term" value="P:protection from non-homologous end joining at telomere"/>
    <property type="evidence" value="ECO:0007669"/>
    <property type="project" value="TreeGrafter"/>
</dbReference>
<name>A0A3D8SGL5_9HELO</name>
<dbReference type="GO" id="GO:0070187">
    <property type="term" value="C:shelterin complex"/>
    <property type="evidence" value="ECO:0007669"/>
    <property type="project" value="TreeGrafter"/>
</dbReference>
<keyword evidence="7 8" id="KW-0539">Nucleus</keyword>
<evidence type="ECO:0000256" key="8">
    <source>
        <dbReference type="RuleBase" id="RU367107"/>
    </source>
</evidence>
<dbReference type="PROSITE" id="PS51011">
    <property type="entry name" value="ARID"/>
    <property type="match status" value="1"/>
</dbReference>
<evidence type="ECO:0000313" key="13">
    <source>
        <dbReference type="Proteomes" id="UP000256328"/>
    </source>
</evidence>
<dbReference type="EMBL" id="PDLN01000005">
    <property type="protein sequence ID" value="RDW85485.1"/>
    <property type="molecule type" value="Genomic_DNA"/>
</dbReference>
<feature type="region of interest" description="Disordered" evidence="9">
    <location>
        <begin position="484"/>
        <end position="634"/>
    </location>
</feature>
<organism evidence="12 13">
    <name type="scientific">Coleophoma crateriformis</name>
    <dbReference type="NCBI Taxonomy" id="565419"/>
    <lineage>
        <taxon>Eukaryota</taxon>
        <taxon>Fungi</taxon>
        <taxon>Dikarya</taxon>
        <taxon>Ascomycota</taxon>
        <taxon>Pezizomycotina</taxon>
        <taxon>Leotiomycetes</taxon>
        <taxon>Helotiales</taxon>
        <taxon>Dermateaceae</taxon>
        <taxon>Coleophoma</taxon>
    </lineage>
</organism>
<keyword evidence="4" id="KW-0805">Transcription regulation</keyword>
<dbReference type="PANTHER" id="PTHR16466">
    <property type="entry name" value="TELOMERE REPEAT-BINDING FACTOR 2-INTERACTING PROTEIN 1"/>
    <property type="match status" value="1"/>
</dbReference>
<keyword evidence="5" id="KW-0010">Activator</keyword>
<dbReference type="InterPro" id="IPR001357">
    <property type="entry name" value="BRCT_dom"/>
</dbReference>
<evidence type="ECO:0000256" key="3">
    <source>
        <dbReference type="ARBA" id="ARBA00022895"/>
    </source>
</evidence>
<feature type="domain" description="ARID" evidence="11">
    <location>
        <begin position="346"/>
        <end position="441"/>
    </location>
</feature>
<dbReference type="InterPro" id="IPR001606">
    <property type="entry name" value="ARID_dom"/>
</dbReference>
<evidence type="ECO:0000256" key="5">
    <source>
        <dbReference type="ARBA" id="ARBA00023159"/>
    </source>
</evidence>
<dbReference type="Gene3D" id="1.10.10.2170">
    <property type="match status" value="1"/>
</dbReference>
<evidence type="ECO:0000256" key="7">
    <source>
        <dbReference type="ARBA" id="ARBA00023242"/>
    </source>
</evidence>
<feature type="domain" description="BRCT" evidence="10">
    <location>
        <begin position="12"/>
        <end position="92"/>
    </location>
</feature>
<feature type="compositionally biased region" description="Basic and acidic residues" evidence="9">
    <location>
        <begin position="615"/>
        <end position="634"/>
    </location>
</feature>
<evidence type="ECO:0000256" key="4">
    <source>
        <dbReference type="ARBA" id="ARBA00023015"/>
    </source>
</evidence>
<dbReference type="GO" id="GO:0042162">
    <property type="term" value="F:telomeric DNA binding"/>
    <property type="evidence" value="ECO:0007669"/>
    <property type="project" value="TreeGrafter"/>
</dbReference>
<dbReference type="OrthoDB" id="435460at2759"/>
<dbReference type="InterPro" id="IPR036431">
    <property type="entry name" value="ARID_dom_sf"/>
</dbReference>
<feature type="compositionally biased region" description="Polar residues" evidence="9">
    <location>
        <begin position="306"/>
        <end position="318"/>
    </location>
</feature>
<feature type="region of interest" description="Disordered" evidence="9">
    <location>
        <begin position="175"/>
        <end position="225"/>
    </location>
</feature>
<feature type="compositionally biased region" description="Acidic residues" evidence="9">
    <location>
        <begin position="485"/>
        <end position="494"/>
    </location>
</feature>
<dbReference type="SUPFAM" id="SSF46689">
    <property type="entry name" value="Homeodomain-like"/>
    <property type="match status" value="1"/>
</dbReference>
<dbReference type="Pfam" id="PF11626">
    <property type="entry name" value="Rap1_C"/>
    <property type="match status" value="1"/>
</dbReference>
<proteinExistence type="inferred from homology"/>
<dbReference type="CDD" id="cd16100">
    <property type="entry name" value="ARID"/>
    <property type="match status" value="1"/>
</dbReference>
<dbReference type="AlphaFoldDB" id="A0A3D8SGL5"/>
<dbReference type="GO" id="GO:0010833">
    <property type="term" value="P:telomere maintenance via telomere lengthening"/>
    <property type="evidence" value="ECO:0007669"/>
    <property type="project" value="UniProtKB-UniRule"/>
</dbReference>
<dbReference type="PROSITE" id="PS50172">
    <property type="entry name" value="BRCT"/>
    <property type="match status" value="1"/>
</dbReference>
<dbReference type="SUPFAM" id="SSF46774">
    <property type="entry name" value="ARID-like"/>
    <property type="match status" value="1"/>
</dbReference>
<protein>
    <recommendedName>
        <fullName evidence="8">DNA-binding protein RAP1</fullName>
    </recommendedName>
</protein>
<dbReference type="Gene3D" id="1.10.10.60">
    <property type="entry name" value="Homeodomain-like"/>
    <property type="match status" value="2"/>
</dbReference>
<feature type="compositionally biased region" description="Basic residues" evidence="9">
    <location>
        <begin position="522"/>
        <end position="532"/>
    </location>
</feature>
<feature type="compositionally biased region" description="Polar residues" evidence="9">
    <location>
        <begin position="190"/>
        <end position="209"/>
    </location>
</feature>
<evidence type="ECO:0000256" key="9">
    <source>
        <dbReference type="SAM" id="MobiDB-lite"/>
    </source>
</evidence>
<feature type="compositionally biased region" description="Acidic residues" evidence="9">
    <location>
        <begin position="177"/>
        <end position="187"/>
    </location>
</feature>
<keyword evidence="3 8" id="KW-0779">Telomere</keyword>
<evidence type="ECO:0000256" key="1">
    <source>
        <dbReference type="ARBA" id="ARBA00010467"/>
    </source>
</evidence>
<dbReference type="InterPro" id="IPR009057">
    <property type="entry name" value="Homeodomain-like_sf"/>
</dbReference>
<comment type="subcellular location">
    <subcellularLocation>
        <location evidence="8">Nucleus</location>
    </subcellularLocation>
    <subcellularLocation>
        <location evidence="8">Chromosome</location>
        <location evidence="8">Telomere</location>
    </subcellularLocation>
</comment>
<evidence type="ECO:0000259" key="10">
    <source>
        <dbReference type="PROSITE" id="PS50172"/>
    </source>
</evidence>
<dbReference type="Gene3D" id="1.10.150.60">
    <property type="entry name" value="ARID DNA-binding domain"/>
    <property type="match status" value="1"/>
</dbReference>
<keyword evidence="13" id="KW-1185">Reference proteome</keyword>
<dbReference type="InterPro" id="IPR039595">
    <property type="entry name" value="TE2IP/Rap1"/>
</dbReference>
<feature type="region of interest" description="Disordered" evidence="9">
    <location>
        <begin position="301"/>
        <end position="324"/>
    </location>
</feature>
<gene>
    <name evidence="12" type="ORF">BP5796_03810</name>
</gene>
<evidence type="ECO:0000313" key="12">
    <source>
        <dbReference type="EMBL" id="RDW85485.1"/>
    </source>
</evidence>
<comment type="caution">
    <text evidence="12">The sequence shown here is derived from an EMBL/GenBank/DDBJ whole genome shotgun (WGS) entry which is preliminary data.</text>
</comment>
<dbReference type="CDD" id="cd11655">
    <property type="entry name" value="rap1_myb-like"/>
    <property type="match status" value="1"/>
</dbReference>
<accession>A0A3D8SGL5</accession>
<dbReference type="Pfam" id="PF16589">
    <property type="entry name" value="BRCT_2"/>
    <property type="match status" value="1"/>
</dbReference>
<comment type="similarity">
    <text evidence="1 8">Belongs to the RAP1 family.</text>
</comment>
<feature type="compositionally biased region" description="Polar residues" evidence="9">
    <location>
        <begin position="543"/>
        <end position="553"/>
    </location>
</feature>
<dbReference type="Proteomes" id="UP000256328">
    <property type="component" value="Unassembled WGS sequence"/>
</dbReference>